<dbReference type="GeneID" id="41975247"/>
<sequence length="112" mass="12002">MASAILPRFKLVFFAPPAAVEACKTAIFAAGAGRYPGQGNYTECCWTSLGTGQFRPGDAANPHIGAVGQLEKLEEARVETLCVGEDVARKAVEALKKYPSTYADTLDRDEHP</sequence>
<dbReference type="OrthoDB" id="15981at2759"/>
<proteinExistence type="predicted"/>
<dbReference type="PANTHER" id="PTHR41774">
    <property type="match status" value="1"/>
</dbReference>
<name>A0A507B2R9_9PEZI</name>
<evidence type="ECO:0000256" key="1">
    <source>
        <dbReference type="ARBA" id="ARBA00020998"/>
    </source>
</evidence>
<accession>A0A507B2R9</accession>
<keyword evidence="2" id="KW-0732">Signal</keyword>
<dbReference type="AlphaFoldDB" id="A0A507B2R9"/>
<gene>
    <name evidence="3" type="ORF">E0L32_007800</name>
</gene>
<feature type="chain" id="PRO_5021457374" description="ATP phosphoribosyltransferase" evidence="2">
    <location>
        <begin position="23"/>
        <end position="112"/>
    </location>
</feature>
<comment type="caution">
    <text evidence="3">The sequence shown here is derived from an EMBL/GenBank/DDBJ whole genome shotgun (WGS) entry which is preliminary data.</text>
</comment>
<dbReference type="EMBL" id="SKBQ01000048">
    <property type="protein sequence ID" value="TPX11589.1"/>
    <property type="molecule type" value="Genomic_DNA"/>
</dbReference>
<evidence type="ECO:0000256" key="2">
    <source>
        <dbReference type="SAM" id="SignalP"/>
    </source>
</evidence>
<protein>
    <recommendedName>
        <fullName evidence="1">ATP phosphoribosyltransferase</fullName>
    </recommendedName>
</protein>
<dbReference type="STRING" id="1093900.A0A507B2R9"/>
<dbReference type="Gene3D" id="3.30.70.120">
    <property type="match status" value="1"/>
</dbReference>
<evidence type="ECO:0000313" key="3">
    <source>
        <dbReference type="EMBL" id="TPX11589.1"/>
    </source>
</evidence>
<dbReference type="SUPFAM" id="SSF102705">
    <property type="entry name" value="NIF3 (NGG1p interacting factor 3)-like"/>
    <property type="match status" value="1"/>
</dbReference>
<dbReference type="InterPro" id="IPR015867">
    <property type="entry name" value="N-reg_PII/ATP_PRibTrfase_C"/>
</dbReference>
<dbReference type="RefSeq" id="XP_030993300.1">
    <property type="nucleotide sequence ID" value="XM_031142584.1"/>
</dbReference>
<evidence type="ECO:0000313" key="4">
    <source>
        <dbReference type="Proteomes" id="UP000319257"/>
    </source>
</evidence>
<organism evidence="3 4">
    <name type="scientific">Thyridium curvatum</name>
    <dbReference type="NCBI Taxonomy" id="1093900"/>
    <lineage>
        <taxon>Eukaryota</taxon>
        <taxon>Fungi</taxon>
        <taxon>Dikarya</taxon>
        <taxon>Ascomycota</taxon>
        <taxon>Pezizomycotina</taxon>
        <taxon>Sordariomycetes</taxon>
        <taxon>Sordariomycetidae</taxon>
        <taxon>Thyridiales</taxon>
        <taxon>Thyridiaceae</taxon>
        <taxon>Thyridium</taxon>
    </lineage>
</organism>
<dbReference type="PANTHER" id="PTHR41774:SF1">
    <property type="entry name" value="NGG1P INTERACTING FACTOR NIF3"/>
    <property type="match status" value="1"/>
</dbReference>
<dbReference type="InterPro" id="IPR036069">
    <property type="entry name" value="DUF34/NIF3_sf"/>
</dbReference>
<keyword evidence="4" id="KW-1185">Reference proteome</keyword>
<feature type="signal peptide" evidence="2">
    <location>
        <begin position="1"/>
        <end position="22"/>
    </location>
</feature>
<dbReference type="Proteomes" id="UP000319257">
    <property type="component" value="Unassembled WGS sequence"/>
</dbReference>
<dbReference type="InParanoid" id="A0A507B2R9"/>
<reference evidence="3 4" key="1">
    <citation type="submission" date="2019-06" db="EMBL/GenBank/DDBJ databases">
        <title>Draft genome sequence of the filamentous fungus Phialemoniopsis curvata isolated from diesel fuel.</title>
        <authorList>
            <person name="Varaljay V.A."/>
            <person name="Lyon W.J."/>
            <person name="Crouch A.L."/>
            <person name="Drake C.E."/>
            <person name="Hollomon J.M."/>
            <person name="Nadeau L.J."/>
            <person name="Nunn H.S."/>
            <person name="Stevenson B.S."/>
            <person name="Bojanowski C.L."/>
            <person name="Crookes-Goodson W.J."/>
        </authorList>
    </citation>
    <scope>NUCLEOTIDE SEQUENCE [LARGE SCALE GENOMIC DNA]</scope>
    <source>
        <strain evidence="3 4">D216</strain>
    </source>
</reference>